<organism evidence="5 6">
    <name type="scientific">Saonia flava</name>
    <dbReference type="NCBI Taxonomy" id="523696"/>
    <lineage>
        <taxon>Bacteria</taxon>
        <taxon>Pseudomonadati</taxon>
        <taxon>Bacteroidota</taxon>
        <taxon>Flavobacteriia</taxon>
        <taxon>Flavobacteriales</taxon>
        <taxon>Flavobacteriaceae</taxon>
        <taxon>Saonia</taxon>
    </lineage>
</organism>
<keyword evidence="1" id="KW-0378">Hydrolase</keyword>
<keyword evidence="6" id="KW-1185">Reference proteome</keyword>
<dbReference type="PANTHER" id="PTHR31451:SF66">
    <property type="entry name" value="GLYCOSIDE HYDROLASE FAMILY 5 DOMAIN-CONTAINING PROTEIN"/>
    <property type="match status" value="1"/>
</dbReference>
<evidence type="ECO:0000259" key="4">
    <source>
        <dbReference type="Pfam" id="PF02836"/>
    </source>
</evidence>
<dbReference type="InterPro" id="IPR017853">
    <property type="entry name" value="GH"/>
</dbReference>
<keyword evidence="3" id="KW-0472">Membrane</keyword>
<evidence type="ECO:0000313" key="6">
    <source>
        <dbReference type="Proteomes" id="UP000590442"/>
    </source>
</evidence>
<dbReference type="Gene3D" id="3.20.20.80">
    <property type="entry name" value="Glycosidases"/>
    <property type="match status" value="1"/>
</dbReference>
<keyword evidence="2" id="KW-0326">Glycosidase</keyword>
<sequence length="509" mass="59433">MSKRINRNIYRSLLILSFLGINGLILFGLSTTLSYLNSGADRSSMLHLEANLDESYLPKMNWDRAKNLGRPIGDQTLMEIEKDYLSAWHVRNMAYKSNDPFGIHDYYTDSARVKLFDIINLNKANDIELNTTTLAHNPKIEFYSTDGTLVVISDNNVTSYEEIYKADKLLVKQRDTTNYQIMMLLEDGFWRIRHLEINSKELETVQLETQDSINRVEDINSIKGVNYYPKDSPWDMFGKKFNDSIIDADYKLIKSMGLNTIRIFIQYEDFGKANVLKEKLDKLKVALDLAQENNINVIVTLFDFYGNYDVSDWTITDRHAEQIVTIFKDHKAIIAWDIKNEPDLDFDSRGKEMILAWLENMILNIKNWDKNHPVTIGWSSPQAAINLSKEVDFVSFHYYQDLNAFEYAMDNLKLEIPNKPIVLQEYGISSYSGIWNLYKGSEKKQAAYYEQIQKVIKEKNIPYVFWTLFDFEEVPVDVAGRLPWRTKKQHYFGCIDKKGNKKAYFKHLK</sequence>
<dbReference type="RefSeq" id="WP_167962422.1">
    <property type="nucleotide sequence ID" value="NZ_JAATJJ010000001.1"/>
</dbReference>
<gene>
    <name evidence="5" type="ORF">GGR42_001500</name>
</gene>
<evidence type="ECO:0000256" key="1">
    <source>
        <dbReference type="ARBA" id="ARBA00022801"/>
    </source>
</evidence>
<feature type="transmembrane region" description="Helical" evidence="3">
    <location>
        <begin position="12"/>
        <end position="36"/>
    </location>
</feature>
<reference evidence="5 6" key="1">
    <citation type="submission" date="2020-03" db="EMBL/GenBank/DDBJ databases">
        <title>Genomic Encyclopedia of Type Strains, Phase IV (KMG-IV): sequencing the most valuable type-strain genomes for metagenomic binning, comparative biology and taxonomic classification.</title>
        <authorList>
            <person name="Goeker M."/>
        </authorList>
    </citation>
    <scope>NUCLEOTIDE SEQUENCE [LARGE SCALE GENOMIC DNA]</scope>
    <source>
        <strain evidence="5 6">DSM 29762</strain>
    </source>
</reference>
<accession>A0A846QSK3</accession>
<dbReference type="PROSITE" id="PS00659">
    <property type="entry name" value="GLYCOSYL_HYDROL_F5"/>
    <property type="match status" value="1"/>
</dbReference>
<dbReference type="Proteomes" id="UP000590442">
    <property type="component" value="Unassembled WGS sequence"/>
</dbReference>
<feature type="domain" description="Glycoside hydrolase family 2 catalytic" evidence="4">
    <location>
        <begin position="222"/>
        <end position="452"/>
    </location>
</feature>
<dbReference type="InterPro" id="IPR045053">
    <property type="entry name" value="MAN-like"/>
</dbReference>
<dbReference type="Pfam" id="PF02836">
    <property type="entry name" value="Glyco_hydro_2_C"/>
    <property type="match status" value="1"/>
</dbReference>
<keyword evidence="3" id="KW-0812">Transmembrane</keyword>
<dbReference type="AlphaFoldDB" id="A0A846QSK3"/>
<dbReference type="EMBL" id="JAATJJ010000001">
    <property type="protein sequence ID" value="NJB71038.1"/>
    <property type="molecule type" value="Genomic_DNA"/>
</dbReference>
<evidence type="ECO:0000313" key="5">
    <source>
        <dbReference type="EMBL" id="NJB71038.1"/>
    </source>
</evidence>
<keyword evidence="3" id="KW-1133">Transmembrane helix</keyword>
<dbReference type="SUPFAM" id="SSF51445">
    <property type="entry name" value="(Trans)glycosidases"/>
    <property type="match status" value="1"/>
</dbReference>
<dbReference type="GO" id="GO:0005975">
    <property type="term" value="P:carbohydrate metabolic process"/>
    <property type="evidence" value="ECO:0007669"/>
    <property type="project" value="InterPro"/>
</dbReference>
<dbReference type="PANTHER" id="PTHR31451">
    <property type="match status" value="1"/>
</dbReference>
<evidence type="ECO:0000256" key="2">
    <source>
        <dbReference type="ARBA" id="ARBA00023295"/>
    </source>
</evidence>
<comment type="caution">
    <text evidence="5">The sequence shown here is derived from an EMBL/GenBank/DDBJ whole genome shotgun (WGS) entry which is preliminary data.</text>
</comment>
<evidence type="ECO:0000256" key="3">
    <source>
        <dbReference type="SAM" id="Phobius"/>
    </source>
</evidence>
<protein>
    <recommendedName>
        <fullName evidence="4">Glycoside hydrolase family 2 catalytic domain-containing protein</fullName>
    </recommendedName>
</protein>
<dbReference type="GO" id="GO:0004553">
    <property type="term" value="F:hydrolase activity, hydrolyzing O-glycosyl compounds"/>
    <property type="evidence" value="ECO:0007669"/>
    <property type="project" value="InterPro"/>
</dbReference>
<dbReference type="InterPro" id="IPR006103">
    <property type="entry name" value="Glyco_hydro_2_cat"/>
</dbReference>
<proteinExistence type="predicted"/>
<dbReference type="InterPro" id="IPR018087">
    <property type="entry name" value="Glyco_hydro_5_CS"/>
</dbReference>
<name>A0A846QSK3_9FLAO</name>